<dbReference type="EMBL" id="BQNB010009596">
    <property type="protein sequence ID" value="GJS65700.1"/>
    <property type="molecule type" value="Genomic_DNA"/>
</dbReference>
<feature type="compositionally biased region" description="Polar residues" evidence="1">
    <location>
        <begin position="1055"/>
        <end position="1072"/>
    </location>
</feature>
<evidence type="ECO:0000256" key="1">
    <source>
        <dbReference type="SAM" id="MobiDB-lite"/>
    </source>
</evidence>
<feature type="compositionally biased region" description="Polar residues" evidence="1">
    <location>
        <begin position="591"/>
        <end position="600"/>
    </location>
</feature>
<gene>
    <name evidence="3" type="ORF">Tco_0680264</name>
</gene>
<feature type="compositionally biased region" description="Basic and acidic residues" evidence="1">
    <location>
        <begin position="722"/>
        <end position="732"/>
    </location>
</feature>
<organism evidence="3 4">
    <name type="scientific">Tanacetum coccineum</name>
    <dbReference type="NCBI Taxonomy" id="301880"/>
    <lineage>
        <taxon>Eukaryota</taxon>
        <taxon>Viridiplantae</taxon>
        <taxon>Streptophyta</taxon>
        <taxon>Embryophyta</taxon>
        <taxon>Tracheophyta</taxon>
        <taxon>Spermatophyta</taxon>
        <taxon>Magnoliopsida</taxon>
        <taxon>eudicotyledons</taxon>
        <taxon>Gunneridae</taxon>
        <taxon>Pentapetalae</taxon>
        <taxon>asterids</taxon>
        <taxon>campanulids</taxon>
        <taxon>Asterales</taxon>
        <taxon>Asteraceae</taxon>
        <taxon>Asteroideae</taxon>
        <taxon>Anthemideae</taxon>
        <taxon>Anthemidinae</taxon>
        <taxon>Tanacetum</taxon>
    </lineage>
</organism>
<feature type="compositionally biased region" description="Polar residues" evidence="1">
    <location>
        <begin position="733"/>
        <end position="742"/>
    </location>
</feature>
<feature type="region of interest" description="Disordered" evidence="1">
    <location>
        <begin position="995"/>
        <end position="1116"/>
    </location>
</feature>
<reference evidence="3" key="2">
    <citation type="submission" date="2022-01" db="EMBL/GenBank/DDBJ databases">
        <authorList>
            <person name="Yamashiro T."/>
            <person name="Shiraishi A."/>
            <person name="Satake H."/>
            <person name="Nakayama K."/>
        </authorList>
    </citation>
    <scope>NUCLEOTIDE SEQUENCE</scope>
</reference>
<dbReference type="Proteomes" id="UP001151760">
    <property type="component" value="Unassembled WGS sequence"/>
</dbReference>
<comment type="caution">
    <text evidence="3">The sequence shown here is derived from an EMBL/GenBank/DDBJ whole genome shotgun (WGS) entry which is preliminary data.</text>
</comment>
<accession>A0ABQ4XK27</accession>
<feature type="region of interest" description="Disordered" evidence="1">
    <location>
        <begin position="452"/>
        <end position="484"/>
    </location>
</feature>
<feature type="domain" description="Reverse transcriptase Ty1/copia-type" evidence="2">
    <location>
        <begin position="387"/>
        <end position="443"/>
    </location>
</feature>
<reference evidence="3" key="1">
    <citation type="journal article" date="2022" name="Int. J. Mol. Sci.">
        <title>Draft Genome of Tanacetum Coccineum: Genomic Comparison of Closely Related Tanacetum-Family Plants.</title>
        <authorList>
            <person name="Yamashiro T."/>
            <person name="Shiraishi A."/>
            <person name="Nakayama K."/>
            <person name="Satake H."/>
        </authorList>
    </citation>
    <scope>NUCLEOTIDE SEQUENCE</scope>
</reference>
<feature type="compositionally biased region" description="Basic and acidic residues" evidence="1">
    <location>
        <begin position="758"/>
        <end position="771"/>
    </location>
</feature>
<evidence type="ECO:0000259" key="2">
    <source>
        <dbReference type="Pfam" id="PF07727"/>
    </source>
</evidence>
<keyword evidence="4" id="KW-1185">Reference proteome</keyword>
<sequence length="1528" mass="174242">MRVLFSRNELQIQMSNDGTNAVILDYKFLKVRRGILLTKANRLSKPKEIWEMDLTDPMRIMSGCQVQKKYVGECLVFLEKMDSCSSSKQMKHCNINYKAEYIAMSGCCAQILWMRSQLKDYGFDFNKIPLYSLSIENGSLFEGESEFEKLKIYLITLVSIRRDWEDLPWLFRSVENLNTMAEQNVPAQAPARTDEQIVPRSQWLQIGKSNLLFDAQKIQKNPIFQISYDEKTGVYSCQVDEQWFNLSVDLLRKALDITPVDPAHPFELPPTGDTVIDFVNQLGYPKPVEFVSNIRVNYVYQPWRAILTMINQCLTGKTSGIDKPRHPVLQMLWGIVTQTNVDHAELLWEEFTQGIQTFFSHKASHEASLKDPKKKAVPLLIPYGLDLNGDLQEEVFVSQPEGFEDQDNPTHVYRLKKALYGLKQAPRAWYDTLSKFLLANNFFKGAVDPTNELPRKVRKGKPSFQLIDEDDEAQQESVPQGESDDPALELAKKMSLDAHQEKEEGEGADADIERAIKLSLDPSFLPQGQAPVGGVAIRDPVSETTPKLPEVVGKGKAIVTEEQVAHSLIDLSKKKRTTDQFILVRRDQAPHDSTTGPSSQPEDDTSEKVVHESSSTTDSERTESETEAAAPKGDKEQGEVASSTVTSGVGISVRTEDQAGSDPGKAHEALAGPDPEPMQEDQTGSDSGKVHVSLAGPNPEHMDDEFLATAYPKVHENLKLITDERVIEDNPESHSGSMSSMKNLEDTDNFGDQFLYDKPTEDDQEKSKVVDESDSTIPDLSHQTFTSTPPVIAPVIDFSSPKPSSQVTPPPINTEATTITTSLPEITPFIALQLRVAKLEQDMSEVKKTDHSAAVLASIKSQVPTVVDKYLGTKLDDALLRVLERHTADLIEKYSVLPGPESIKNQESKKSPKEIIRIKREQGEKEQESTYTIRSTDKVALEEFDLKSALFKHMNKNMIANRNPANYHLYHAFMEALIIDEDAMDKEVKDIVIDHKRKHESDDDKDDDDDEGPSAKSNQGKSSKRRTHDSGAFGSAQPPPKDDEQSSKKPHDSDASASKQHPTLTSTGWQITDTRDAVIDSSMHSSESESGHSEHSSDDVSKQDEGHISDLEDTDNTYIPKVKAATWFKPIQEDERPATPEPEWTIPPNDFPEPENNWANAYATSYQVLAENKLQRKTYDIGSFIKWFCRRTRKKKLCKADLEGPAFNLVKAFHKNNDMEYLLTGDKEQKTALSISKLKAARYPDFGLEELVPSLWAESELDYDISAAYGITHWWFKRKEFYINKHSEPSDCEAVRSQMRILSVIRVKTFKKYGYNYLREIILRRADYEEYKISEKDFKNLHPNDFEDLYLLDIQDKLNHLSKSHKIHLHTTVNMWIRNLVIKNRVGDLQLRIKSYQTKLNLERPNWDATDYFFKEDYTIVPKPRAVIQRDRNDQRKLIRLNEIHKFSDGILTRVMEKLDHMVKDFHLFEYNKGMETRKWSEDDKRRSKDFITAIEKRLQIRRIFQSLESFVGERIRDIDYRLINRTT</sequence>
<dbReference type="InterPro" id="IPR013103">
    <property type="entry name" value="RVT_2"/>
</dbReference>
<name>A0ABQ4XK27_9ASTR</name>
<evidence type="ECO:0000313" key="4">
    <source>
        <dbReference type="Proteomes" id="UP001151760"/>
    </source>
</evidence>
<evidence type="ECO:0000313" key="3">
    <source>
        <dbReference type="EMBL" id="GJS65700.1"/>
    </source>
</evidence>
<feature type="compositionally biased region" description="Polar residues" evidence="1">
    <location>
        <begin position="775"/>
        <end position="786"/>
    </location>
</feature>
<feature type="compositionally biased region" description="Basic and acidic residues" evidence="1">
    <location>
        <begin position="1086"/>
        <end position="1110"/>
    </location>
</feature>
<feature type="region of interest" description="Disordered" evidence="1">
    <location>
        <begin position="722"/>
        <end position="786"/>
    </location>
</feature>
<feature type="region of interest" description="Disordered" evidence="1">
    <location>
        <begin position="583"/>
        <end position="703"/>
    </location>
</feature>
<feature type="compositionally biased region" description="Low complexity" evidence="1">
    <location>
        <begin position="639"/>
        <end position="653"/>
    </location>
</feature>
<proteinExistence type="predicted"/>
<feature type="compositionally biased region" description="Acidic residues" evidence="1">
    <location>
        <begin position="1003"/>
        <end position="1012"/>
    </location>
</feature>
<protein>
    <submittedName>
        <fullName evidence="3">Copia protein</fullName>
    </submittedName>
</protein>
<dbReference type="Pfam" id="PF07727">
    <property type="entry name" value="RVT_2"/>
    <property type="match status" value="1"/>
</dbReference>
<feature type="compositionally biased region" description="Basic and acidic residues" evidence="1">
    <location>
        <begin position="1040"/>
        <end position="1054"/>
    </location>
</feature>